<dbReference type="GO" id="GO:0043531">
    <property type="term" value="F:ADP binding"/>
    <property type="evidence" value="ECO:0007669"/>
    <property type="project" value="InterPro"/>
</dbReference>
<dbReference type="PANTHER" id="PTHR45641">
    <property type="entry name" value="TETRATRICOPEPTIDE REPEAT PROTEIN (AFU_ORTHOLOGUE AFUA_6G03870)"/>
    <property type="match status" value="1"/>
</dbReference>
<evidence type="ECO:0000259" key="3">
    <source>
        <dbReference type="Pfam" id="PF00931"/>
    </source>
</evidence>
<dbReference type="OrthoDB" id="571425at2"/>
<feature type="domain" description="NB-ARC" evidence="3">
    <location>
        <begin position="201"/>
        <end position="344"/>
    </location>
</feature>
<evidence type="ECO:0000256" key="2">
    <source>
        <dbReference type="ARBA" id="ARBA00022803"/>
    </source>
</evidence>
<accession>A0A3E0DVR2</accession>
<dbReference type="RefSeq" id="WP_086540899.1">
    <property type="nucleotide sequence ID" value="NZ_MSSW01000013.1"/>
</dbReference>
<dbReference type="Proteomes" id="UP000256405">
    <property type="component" value="Unassembled WGS sequence"/>
</dbReference>
<protein>
    <submittedName>
        <fullName evidence="4">NB-ARC domain-containing protein</fullName>
    </submittedName>
</protein>
<name>A0A3E0DVR2_9BACT</name>
<dbReference type="EMBL" id="QUNF01000008">
    <property type="protein sequence ID" value="REG88697.1"/>
    <property type="molecule type" value="Genomic_DNA"/>
</dbReference>
<keyword evidence="5" id="KW-1185">Reference proteome</keyword>
<gene>
    <name evidence="4" type="ORF">C8N25_108131</name>
</gene>
<dbReference type="InterPro" id="IPR027417">
    <property type="entry name" value="P-loop_NTPase"/>
</dbReference>
<sequence length="939" mass="108054">MGIKQYSIFLASSFELHTEREKFGNFINSENKRLQAKNVFLRLEVWEDMDDAFNTTCKQEDYNEYLAKCEICVVLFWTKVGKYTLHEYELARKLSLENKLRLYVYEKNAKPDQEPKQTDKESKERFLSLLQKDSMEQFQGQFETYSELENRFRKTLDGLFDTGVLTYGERAKMLSPNGPILPNPFLGREKELKTLEERFAKIPQTLHIHAEGGMGKTTLASKYWYESEYRYSHHAWLFCEQGIMDALKSLAPNLGLDPAAFNQLKEEEKVTSLKTTISKLEGDFLLVLDNANDAELIKEFLKQFRGFKWNVLITSRCREVMDFSENELLLDHLSADEARALFLEYYRENSGEFDNLLDRFLEGLNYHTLLIEVFAKNLKEASELGIDLKGFIEELETKGLILEDDNNFEIKSSYLGNVDKKAATTNDILEILYDFTKLTEEERLFLVNMALIPSETYTLEFLLELFEPENKRAFRDNLKNLYRKGWLGGADEGDKPIYRLSPVIQSLVQTKNRETLWEDGHHLFTTLRKLLQYEPEKDNTHTKFKWIPYGRHLANSFVTIPHSDFIHFLDELRKVLILKGGINSLLESKSIIERVLNSDFFASGVDAPVATYWFSNLALTLSELGGKDNLKGAKDYFEKSLQINSTYLGESNPQIIADKYHLAIVLKKIGGKDNLLNAKSHLELVLESDILNYGEISGNTATTRSTLAMVLLELGGEDNVHQAKIHSQIALKTDIQLFGENAPNTTRERSNYTVVLQTIGGNENLLEAKKNIEIALALDISNFGENSKEAASSHLNLSIFLNNLGGYDNLTNAKIHSERALSLAILNFGEDSPLIIDYRINLTKIYRLIGGENNFREAHRILSESYDHAIKKFGDQSIQIASILFELGILYSYVGKTTQGKNLLENCLAIYRKHFDEDYFKIIEIQQWLEWVDKRLRKT</sequence>
<evidence type="ECO:0000313" key="5">
    <source>
        <dbReference type="Proteomes" id="UP000256405"/>
    </source>
</evidence>
<dbReference type="InterPro" id="IPR002182">
    <property type="entry name" value="NB-ARC"/>
</dbReference>
<dbReference type="AlphaFoldDB" id="A0A3E0DVR2"/>
<keyword evidence="1" id="KW-0677">Repeat</keyword>
<dbReference type="Gene3D" id="3.40.50.300">
    <property type="entry name" value="P-loop containing nucleotide triphosphate hydrolases"/>
    <property type="match status" value="1"/>
</dbReference>
<dbReference type="Pfam" id="PF00931">
    <property type="entry name" value="NB-ARC"/>
    <property type="match status" value="1"/>
</dbReference>
<dbReference type="InterPro" id="IPR011990">
    <property type="entry name" value="TPR-like_helical_dom_sf"/>
</dbReference>
<reference evidence="4 5" key="1">
    <citation type="submission" date="2018-08" db="EMBL/GenBank/DDBJ databases">
        <title>Genomic Encyclopedia of Archaeal and Bacterial Type Strains, Phase II (KMG-II): from individual species to whole genera.</title>
        <authorList>
            <person name="Goeker M."/>
        </authorList>
    </citation>
    <scope>NUCLEOTIDE SEQUENCE [LARGE SCALE GENOMIC DNA]</scope>
    <source>
        <strain evidence="4 5">DSM 15986</strain>
    </source>
</reference>
<evidence type="ECO:0000313" key="4">
    <source>
        <dbReference type="EMBL" id="REG88697.1"/>
    </source>
</evidence>
<organism evidence="4 5">
    <name type="scientific">Algoriphagus antarcticus</name>
    <dbReference type="NCBI Taxonomy" id="238540"/>
    <lineage>
        <taxon>Bacteria</taxon>
        <taxon>Pseudomonadati</taxon>
        <taxon>Bacteroidota</taxon>
        <taxon>Cytophagia</taxon>
        <taxon>Cytophagales</taxon>
        <taxon>Cyclobacteriaceae</taxon>
        <taxon>Algoriphagus</taxon>
    </lineage>
</organism>
<keyword evidence="2" id="KW-0802">TPR repeat</keyword>
<dbReference type="SUPFAM" id="SSF52540">
    <property type="entry name" value="P-loop containing nucleoside triphosphate hydrolases"/>
    <property type="match status" value="1"/>
</dbReference>
<proteinExistence type="predicted"/>
<dbReference type="PANTHER" id="PTHR45641:SF19">
    <property type="entry name" value="NEPHROCYSTIN-3"/>
    <property type="match status" value="1"/>
</dbReference>
<evidence type="ECO:0000256" key="1">
    <source>
        <dbReference type="ARBA" id="ARBA00022737"/>
    </source>
</evidence>
<dbReference type="Gene3D" id="1.25.40.10">
    <property type="entry name" value="Tetratricopeptide repeat domain"/>
    <property type="match status" value="2"/>
</dbReference>
<comment type="caution">
    <text evidence="4">The sequence shown here is derived from an EMBL/GenBank/DDBJ whole genome shotgun (WGS) entry which is preliminary data.</text>
</comment>